<keyword evidence="2" id="KW-1185">Reference proteome</keyword>
<sequence>MLWRPMAASPDRNVDGDVPAKRPSIGDMDLFEPMAIIGLSIRFPQEAVSPEGFWDILLQGRSVMTEVPPDRFNINGFYHPDPSRHDTINSRGGHFLSGDIGAFDAPFFSISPSEAESMDPQQRCLLETAYHALENAGIPIQKVAGSKTSVYAGTVGSHYCIFYDADEEVNPMYKGTGTGSPLLSNRISWFYDLRGPSMSVETACSSSMVALHLACQSLRSRESTMSLVCGSQLYLEPLSSAIGLSTMKFTSSDSRCHSFDDRANGYAKGEGFGVLVIKPLVDAIAAGDTIRAVIRSTATNQDGRTPGLTQPSQEAQESLIREAYRAGGLSLHNTRLFETHGPGTALGDLIEASAIKAVFDTGSGRENPIYIGAVKTNIGHLEATAGIAGIVKAVLCLEKGIIPPNAGFENLNQKIQADVGRLRFPTAPIKWPSSGIRRASVNSFGYGGTNSHVVLDDASSYLSERRIGGFNCTTAHYGAADINGAESSNGGESDIRLADRMYVLVWSAADAAGVQRIASAYRSHLFRTSVDGWDTQYLKNLAYTLSEKRSILPWKSYLLAQSPESLKEQLNNMPKPSRSSTPPRLNFIFTGQGAQWARMGVDLNVYPEFQKSLTEADQHFKSFGSTWSVTEEIGKLIRDSRLDHPALAQPICTALQVALVELLSAWNIRPLGIAGHSSGEIAAAFCAGAISKESAWTIAYYRGLLAAGLVTPDLNRRGGMMAIQLTAAEVQSYIDQLPLDGEHHSLSIGCSNSLKNTTVTGNEILIDRLKAQLDKREIFARKLRVPVAYHSSHMLAIADEYLESIKSIQRPNVTVKDREYPIFASSVTGDIVPVEILSNPEYWVRNLVSKVRFHEAIEALQTRTSCISGATQKEYYYLEIGPHAALQMPIKESLSQNEKILYDSTLRRNLNSLETMLNLAGKLFVLGFPVAMEKVNDYSPKPSMKMLTDLPQYPFNHSQSYWVESRIFRNYLQRNHIRHELLGVPSSDWNPLKPRWRNTIRISELPWLEDHQINGTILYPASAMLVMVIEAARSIASPEAVILGYRLRDVTMSAGITIPPEGEGVEVQLYMQSSKNTQMTSISSIICREFWLCSYSNNEWKEVCSGSIITEYAERSTGIYNAQEDSENFSQHLLNKFENIVKQCDEQNTRDRLYRIGRQRGYEFGPTFQTLHGVAYHRHGNHVTGSVILDEWMSKLPQSAAIQDHVIHPTSLDGVLQTATALATCGGTVPSPLRVPTQFTEIWVSNSLLSRAPNTALRVAAETQRTTLRHTDAFVVALLSSSDEPALFIDGYRETALMSRQDAFEDHPSIFYALEWKPDVEILSRKEKEMYCRQVTHTANTWDPSMEVVCLYYLTQTLQELEKHDFQSHAIHLQKYIDWVRRHLRQLGRQNPLEASPWREMLTTGKFNQYLAEFAGRGRVERALVLFCSQLTRIVREEQDPLDLLFNQGLAGDLYSDEVFQTSGKHAAAFVELLSHKNPNMNILEIGAGTGSVTEPVLAVLSRQHGPSRTLSKCNSYTFTDISPSFFEKARNKFSTYTSRMNFLTLDIERDLIPQGFEAGQYDMVLAAMVLHATANIEETLQHVKKLLKPGGYLVLVEVTDKNNTTANGAWGTLSGWWRSTEADRQHGPLYSLAEWESRLKQYGFTGYEMALPDHPNVAYHTLSVLVSRSLESPKQQPTSQSTRAVIVAEDTSLQRRLAAQISSYLNLKGISSCDFRSLSSLLSRHDGYDLCVSILEIEHSSLNSMSQYEFAALKQTVRLANRVFWITSGGAPKRNDQKARWPPASAVL</sequence>
<comment type="caution">
    <text evidence="1">The sequence shown here is derived from an EMBL/GenBank/DDBJ whole genome shotgun (WGS) entry which is preliminary data.</text>
</comment>
<dbReference type="EMBL" id="JAPUUL010000015">
    <property type="protein sequence ID" value="KAJ8133410.1"/>
    <property type="molecule type" value="Genomic_DNA"/>
</dbReference>
<evidence type="ECO:0000313" key="2">
    <source>
        <dbReference type="Proteomes" id="UP001153332"/>
    </source>
</evidence>
<organism evidence="1 2">
    <name type="scientific">Lasiodiplodia mahajangana</name>
    <dbReference type="NCBI Taxonomy" id="1108764"/>
    <lineage>
        <taxon>Eukaryota</taxon>
        <taxon>Fungi</taxon>
        <taxon>Dikarya</taxon>
        <taxon>Ascomycota</taxon>
        <taxon>Pezizomycotina</taxon>
        <taxon>Dothideomycetes</taxon>
        <taxon>Dothideomycetes incertae sedis</taxon>
        <taxon>Botryosphaeriales</taxon>
        <taxon>Botryosphaeriaceae</taxon>
        <taxon>Lasiodiplodia</taxon>
    </lineage>
</organism>
<accession>A0ACC2K0X6</accession>
<protein>
    <submittedName>
        <fullName evidence="1">Uncharacterized protein</fullName>
    </submittedName>
</protein>
<evidence type="ECO:0000313" key="1">
    <source>
        <dbReference type="EMBL" id="KAJ8133410.1"/>
    </source>
</evidence>
<proteinExistence type="predicted"/>
<dbReference type="Proteomes" id="UP001153332">
    <property type="component" value="Unassembled WGS sequence"/>
</dbReference>
<reference evidence="1" key="1">
    <citation type="submission" date="2022-12" db="EMBL/GenBank/DDBJ databases">
        <title>Genome Sequence of Lasiodiplodia mahajangana.</title>
        <authorList>
            <person name="Buettner E."/>
        </authorList>
    </citation>
    <scope>NUCLEOTIDE SEQUENCE</scope>
    <source>
        <strain evidence="1">VT137</strain>
    </source>
</reference>
<name>A0ACC2K0X6_9PEZI</name>
<gene>
    <name evidence="1" type="ORF">O1611_g213</name>
</gene>